<gene>
    <name evidence="2" type="ORF">H8707_09355</name>
</gene>
<accession>A0A926IFF7</accession>
<organism evidence="2 3">
    <name type="scientific">Paratissierella segnis</name>
    <dbReference type="NCBI Taxonomy" id="2763679"/>
    <lineage>
        <taxon>Bacteria</taxon>
        <taxon>Bacillati</taxon>
        <taxon>Bacillota</taxon>
        <taxon>Tissierellia</taxon>
        <taxon>Tissierellales</taxon>
        <taxon>Tissierellaceae</taxon>
        <taxon>Paratissierella</taxon>
    </lineage>
</organism>
<comment type="caution">
    <text evidence="2">The sequence shown here is derived from an EMBL/GenBank/DDBJ whole genome shotgun (WGS) entry which is preliminary data.</text>
</comment>
<sequence>MIIKDGHINSKKGFMTVFALLIMSIIMIFSTYLIYITKFQSLITVSSINKVQSYYLAESKINKVLYDDKYYLNHIYPVIKNKLQDMTIPSYRIDLDSFDLDENDKYTTVTIGFTNYSTAYKRNIFIESKSIYNGIETSLKAYGPLVNDLYEQGIPVLDNNTCQEIDDLINYISNNISIDELPSGPDFKVLRTFDNDKIIITNDKKIELYRNNIKIKEDFMKKKNIFIIENKLNRSINLQIGDKNNDAKIEFEGLLYIDGDLYINSNIDFKGIVIVNGNTYLNPDIIKESKIEGIVLTNGTIEDGPSIFYKRSYIYRYGVYIPGFIHPRLELYKEL</sequence>
<dbReference type="AlphaFoldDB" id="A0A926IFF7"/>
<dbReference type="EMBL" id="JACRTG010000020">
    <property type="protein sequence ID" value="MBC8588447.1"/>
    <property type="molecule type" value="Genomic_DNA"/>
</dbReference>
<reference evidence="2" key="1">
    <citation type="submission" date="2020-08" db="EMBL/GenBank/DDBJ databases">
        <title>Genome public.</title>
        <authorList>
            <person name="Liu C."/>
            <person name="Sun Q."/>
        </authorList>
    </citation>
    <scope>NUCLEOTIDE SEQUENCE</scope>
    <source>
        <strain evidence="2">BX21</strain>
    </source>
</reference>
<keyword evidence="1" id="KW-1133">Transmembrane helix</keyword>
<name>A0A926IFF7_9FIRM</name>
<keyword evidence="1" id="KW-0472">Membrane</keyword>
<keyword evidence="3" id="KW-1185">Reference proteome</keyword>
<evidence type="ECO:0000256" key="1">
    <source>
        <dbReference type="SAM" id="Phobius"/>
    </source>
</evidence>
<evidence type="ECO:0000313" key="3">
    <source>
        <dbReference type="Proteomes" id="UP000601171"/>
    </source>
</evidence>
<keyword evidence="1" id="KW-0812">Transmembrane</keyword>
<dbReference type="RefSeq" id="WP_262429903.1">
    <property type="nucleotide sequence ID" value="NZ_JACRTG010000020.1"/>
</dbReference>
<proteinExistence type="predicted"/>
<evidence type="ECO:0000313" key="2">
    <source>
        <dbReference type="EMBL" id="MBC8588447.1"/>
    </source>
</evidence>
<protein>
    <submittedName>
        <fullName evidence="2">Uncharacterized protein</fullName>
    </submittedName>
</protein>
<dbReference type="Proteomes" id="UP000601171">
    <property type="component" value="Unassembled WGS sequence"/>
</dbReference>
<feature type="transmembrane region" description="Helical" evidence="1">
    <location>
        <begin position="12"/>
        <end position="35"/>
    </location>
</feature>